<feature type="transmembrane region" description="Helical" evidence="1">
    <location>
        <begin position="71"/>
        <end position="96"/>
    </location>
</feature>
<dbReference type="EMBL" id="GIFC01014853">
    <property type="protein sequence ID" value="MXU96936.1"/>
    <property type="molecule type" value="Transcribed_RNA"/>
</dbReference>
<organism evidence="2">
    <name type="scientific">Ixodes ricinus</name>
    <name type="common">Common tick</name>
    <name type="synonym">Acarus ricinus</name>
    <dbReference type="NCBI Taxonomy" id="34613"/>
    <lineage>
        <taxon>Eukaryota</taxon>
        <taxon>Metazoa</taxon>
        <taxon>Ecdysozoa</taxon>
        <taxon>Arthropoda</taxon>
        <taxon>Chelicerata</taxon>
        <taxon>Arachnida</taxon>
        <taxon>Acari</taxon>
        <taxon>Parasitiformes</taxon>
        <taxon>Ixodida</taxon>
        <taxon>Ixodoidea</taxon>
        <taxon>Ixodidae</taxon>
        <taxon>Ixodinae</taxon>
        <taxon>Ixodes</taxon>
    </lineage>
</organism>
<dbReference type="AlphaFoldDB" id="A0A6B0V555"/>
<keyword evidence="1" id="KW-1133">Transmembrane helix</keyword>
<reference evidence="2" key="1">
    <citation type="submission" date="2019-12" db="EMBL/GenBank/DDBJ databases">
        <title>An insight into the sialome of adult female Ixodes ricinus ticks feeding for 6 days.</title>
        <authorList>
            <person name="Perner J."/>
            <person name="Ribeiro J.M.C."/>
        </authorList>
    </citation>
    <scope>NUCLEOTIDE SEQUENCE</scope>
    <source>
        <strain evidence="2">Semi-engorged</strain>
        <tissue evidence="2">Salivary glands</tissue>
    </source>
</reference>
<feature type="transmembrane region" description="Helical" evidence="1">
    <location>
        <begin position="123"/>
        <end position="143"/>
    </location>
</feature>
<sequence>MWMSGGKRWSVALSSLLADGCEQFAGVCLLARLLGVREALAPSYGTVATGALGVPCLGVEVSCQGPFAPIFLLLQLLLLSAALAVQAPLLALLLFVRYLVVRQGKPVDTRRGLGLAEQVVQQLGWRVLLLALCHLLVASLLLVGRVRPVLYVLGRAGALFLGWCLLSQLVPVPLPHGRPPRCGCRLPFRGSPVLLTHGKPHRQCPGVSPALAGISGLAALPDVAGLSHVACVTYVP</sequence>
<keyword evidence="1" id="KW-0812">Transmembrane</keyword>
<name>A0A6B0V555_IXORI</name>
<accession>A0A6B0V555</accession>
<evidence type="ECO:0000313" key="2">
    <source>
        <dbReference type="EMBL" id="MXU96936.1"/>
    </source>
</evidence>
<protein>
    <submittedName>
        <fullName evidence="2">Uncharacterized protein</fullName>
    </submittedName>
</protein>
<proteinExistence type="predicted"/>
<keyword evidence="1" id="KW-0472">Membrane</keyword>
<evidence type="ECO:0000256" key="1">
    <source>
        <dbReference type="SAM" id="Phobius"/>
    </source>
</evidence>